<accession>A0ABP0D636</accession>
<evidence type="ECO:0000259" key="6">
    <source>
        <dbReference type="PROSITE" id="PS50089"/>
    </source>
</evidence>
<feature type="region of interest" description="Disordered" evidence="5">
    <location>
        <begin position="86"/>
        <end position="217"/>
    </location>
</feature>
<keyword evidence="1" id="KW-0479">Metal-binding</keyword>
<protein>
    <recommendedName>
        <fullName evidence="6">RING-type domain-containing protein</fullName>
    </recommendedName>
</protein>
<keyword evidence="8" id="KW-1185">Reference proteome</keyword>
<dbReference type="Proteomes" id="UP001642502">
    <property type="component" value="Unassembled WGS sequence"/>
</dbReference>
<feature type="region of interest" description="Disordered" evidence="5">
    <location>
        <begin position="283"/>
        <end position="312"/>
    </location>
</feature>
<feature type="compositionally biased region" description="Low complexity" evidence="5">
    <location>
        <begin position="528"/>
        <end position="539"/>
    </location>
</feature>
<gene>
    <name evidence="7" type="ORF">SEPCBS119000_000603</name>
</gene>
<evidence type="ECO:0000256" key="1">
    <source>
        <dbReference type="ARBA" id="ARBA00022723"/>
    </source>
</evidence>
<dbReference type="Gene3D" id="3.30.40.10">
    <property type="entry name" value="Zinc/RING finger domain, C3HC4 (zinc finger)"/>
    <property type="match status" value="1"/>
</dbReference>
<feature type="region of interest" description="Disordered" evidence="5">
    <location>
        <begin position="524"/>
        <end position="595"/>
    </location>
</feature>
<dbReference type="EMBL" id="CAWUON010000004">
    <property type="protein sequence ID" value="CAK7263675.1"/>
    <property type="molecule type" value="Genomic_DNA"/>
</dbReference>
<feature type="compositionally biased region" description="Polar residues" evidence="5">
    <location>
        <begin position="237"/>
        <end position="248"/>
    </location>
</feature>
<keyword evidence="2 4" id="KW-0863">Zinc-finger</keyword>
<dbReference type="Pfam" id="PF13639">
    <property type="entry name" value="zf-RING_2"/>
    <property type="match status" value="1"/>
</dbReference>
<proteinExistence type="predicted"/>
<evidence type="ECO:0000256" key="3">
    <source>
        <dbReference type="ARBA" id="ARBA00022833"/>
    </source>
</evidence>
<feature type="region of interest" description="Disordered" evidence="5">
    <location>
        <begin position="434"/>
        <end position="453"/>
    </location>
</feature>
<dbReference type="SUPFAM" id="SSF57850">
    <property type="entry name" value="RING/U-box"/>
    <property type="match status" value="2"/>
</dbReference>
<feature type="compositionally biased region" description="Polar residues" evidence="5">
    <location>
        <begin position="160"/>
        <end position="177"/>
    </location>
</feature>
<dbReference type="InterPro" id="IPR013083">
    <property type="entry name" value="Znf_RING/FYVE/PHD"/>
</dbReference>
<evidence type="ECO:0000313" key="7">
    <source>
        <dbReference type="EMBL" id="CAK7263675.1"/>
    </source>
</evidence>
<feature type="compositionally biased region" description="Acidic residues" evidence="5">
    <location>
        <begin position="137"/>
        <end position="158"/>
    </location>
</feature>
<keyword evidence="3" id="KW-0862">Zinc</keyword>
<evidence type="ECO:0000256" key="4">
    <source>
        <dbReference type="PROSITE-ProRule" id="PRU00175"/>
    </source>
</evidence>
<dbReference type="SMART" id="SM00184">
    <property type="entry name" value="RING"/>
    <property type="match status" value="1"/>
</dbReference>
<dbReference type="PANTHER" id="PTHR15710">
    <property type="entry name" value="E3 UBIQUITIN-PROTEIN LIGASE PRAJA"/>
    <property type="match status" value="1"/>
</dbReference>
<evidence type="ECO:0000256" key="5">
    <source>
        <dbReference type="SAM" id="MobiDB-lite"/>
    </source>
</evidence>
<dbReference type="PROSITE" id="PS50089">
    <property type="entry name" value="ZF_RING_2"/>
    <property type="match status" value="1"/>
</dbReference>
<dbReference type="PANTHER" id="PTHR15710:SF228">
    <property type="entry name" value="FINGER DOMAIN PROTEIN, PUTATIVE-RELATED"/>
    <property type="match status" value="1"/>
</dbReference>
<feature type="domain" description="RING-type" evidence="6">
    <location>
        <begin position="387"/>
        <end position="428"/>
    </location>
</feature>
<name>A0ABP0D636_9PEZI</name>
<reference evidence="7 8" key="1">
    <citation type="submission" date="2024-01" db="EMBL/GenBank/DDBJ databases">
        <authorList>
            <person name="Allen C."/>
            <person name="Tagirdzhanova G."/>
        </authorList>
    </citation>
    <scope>NUCLEOTIDE SEQUENCE [LARGE SCALE GENOMIC DNA]</scope>
    <source>
        <strain evidence="7 8">CBS 119000</strain>
    </source>
</reference>
<comment type="caution">
    <text evidence="7">The sequence shown here is derived from an EMBL/GenBank/DDBJ whole genome shotgun (WGS) entry which is preliminary data.</text>
</comment>
<sequence length="595" mass="65343">MASATTATQTHLGPRDGYDAVFCHSCLHEWYTKKTPGSPLPCPSCQGEIIEIIGPENDPREYIQWPTPGDPVFSGLLRNITATYGSDEQRSHEGQDAGTPSHNEQEDFQGPDGFQADTSHGYDPFSSTLNRLYQDDPQPEDDMNFSDPEVADIDDEEFSGPNNYQGRQSGFQSPNQGSNGGVNAPGRVFQEVPTLRERPRPATPPTAHRVIFDSENPAPIIDTIRRLMANSHEREQSGSPDNTSSNTAARRGSDHTDTTGPTPADGAAASGWGDFNAVFANIMGSLGPPNTEGRNPRATGGNRAGSRDSSSAAQSLQQLYSAFVNRRFFEAGDFVHSDDALDRIVSMLMERNDANTGPPPASEAILEELERTTVDASMLGPDGCAECSICISEIPMDDEVLRLPCKHWFHDECVLTWLRQHNTCPVCRLALESDEPDSTNDAARSAPPPSADDYLPSGRLFNIRIHLEVMEDYMRVLHERSMRIAQWRHETYGPDRVRGNHLPELVMPSEGEDYDEQFPMFAGTAQPADADGARSGSAAVTWSYRSPRGPDADYGRRRRDSHSPVLSPGTSRSLYTTVNGNPTPSSSERFRGQRN</sequence>
<feature type="compositionally biased region" description="Polar residues" evidence="5">
    <location>
        <begin position="568"/>
        <end position="587"/>
    </location>
</feature>
<dbReference type="InterPro" id="IPR001841">
    <property type="entry name" value="Znf_RING"/>
</dbReference>
<feature type="region of interest" description="Disordered" evidence="5">
    <location>
        <begin position="232"/>
        <end position="269"/>
    </location>
</feature>
<evidence type="ECO:0000256" key="2">
    <source>
        <dbReference type="ARBA" id="ARBA00022771"/>
    </source>
</evidence>
<organism evidence="7 8">
    <name type="scientific">Sporothrix epigloea</name>
    <dbReference type="NCBI Taxonomy" id="1892477"/>
    <lineage>
        <taxon>Eukaryota</taxon>
        <taxon>Fungi</taxon>
        <taxon>Dikarya</taxon>
        <taxon>Ascomycota</taxon>
        <taxon>Pezizomycotina</taxon>
        <taxon>Sordariomycetes</taxon>
        <taxon>Sordariomycetidae</taxon>
        <taxon>Ophiostomatales</taxon>
        <taxon>Ophiostomataceae</taxon>
        <taxon>Sporothrix</taxon>
    </lineage>
</organism>
<feature type="compositionally biased region" description="Low complexity" evidence="5">
    <location>
        <begin position="258"/>
        <end position="269"/>
    </location>
</feature>
<evidence type="ECO:0000313" key="8">
    <source>
        <dbReference type="Proteomes" id="UP001642502"/>
    </source>
</evidence>